<reference evidence="2 3" key="1">
    <citation type="submission" date="2017-10" db="EMBL/GenBank/DDBJ databases">
        <title>Sequencing the genomes of 1000 actinobacteria strains.</title>
        <authorList>
            <person name="Klenk H.-P."/>
        </authorList>
    </citation>
    <scope>NUCLEOTIDE SEQUENCE [LARGE SCALE GENOMIC DNA]</scope>
    <source>
        <strain evidence="2 3">DSM 18966</strain>
    </source>
</reference>
<dbReference type="SUPFAM" id="SSF50475">
    <property type="entry name" value="FMN-binding split barrel"/>
    <property type="match status" value="1"/>
</dbReference>
<dbReference type="PANTHER" id="PTHR39336:SF1">
    <property type="entry name" value="PYRIDOXAMINE PHOSPHATE OXIDASE FAMILY PROTEIN (AFU_ORTHOLOGUE AFUA_6G11440)"/>
    <property type="match status" value="1"/>
</dbReference>
<evidence type="ECO:0000259" key="1">
    <source>
        <dbReference type="Pfam" id="PF01243"/>
    </source>
</evidence>
<dbReference type="RefSeq" id="WP_098454253.1">
    <property type="nucleotide sequence ID" value="NZ_PDJG01000001.1"/>
</dbReference>
<dbReference type="PANTHER" id="PTHR39336">
    <property type="entry name" value="PYRIDOXAMINE PHOSPHATE OXIDASE FAMILY PROTEIN (AFU_ORTHOLOGUE AFUA_6G11440)"/>
    <property type="match status" value="1"/>
</dbReference>
<evidence type="ECO:0000313" key="2">
    <source>
        <dbReference type="EMBL" id="PFG32965.1"/>
    </source>
</evidence>
<dbReference type="OrthoDB" id="115989at2"/>
<comment type="caution">
    <text evidence="2">The sequence shown here is derived from an EMBL/GenBank/DDBJ whole genome shotgun (WGS) entry which is preliminary data.</text>
</comment>
<dbReference type="InterPro" id="IPR011576">
    <property type="entry name" value="Pyridox_Oxase_N"/>
</dbReference>
<dbReference type="Gene3D" id="2.30.110.10">
    <property type="entry name" value="Electron Transport, Fmn-binding Protein, Chain A"/>
    <property type="match status" value="1"/>
</dbReference>
<dbReference type="AlphaFoldDB" id="A0A2A9E3N4"/>
<gene>
    <name evidence="2" type="ORF">ATL42_0817</name>
</gene>
<evidence type="ECO:0000313" key="3">
    <source>
        <dbReference type="Proteomes" id="UP000225548"/>
    </source>
</evidence>
<keyword evidence="3" id="KW-1185">Reference proteome</keyword>
<proteinExistence type="predicted"/>
<dbReference type="EMBL" id="PDJG01000001">
    <property type="protein sequence ID" value="PFG32965.1"/>
    <property type="molecule type" value="Genomic_DNA"/>
</dbReference>
<dbReference type="Pfam" id="PF01243">
    <property type="entry name" value="PNPOx_N"/>
    <property type="match status" value="1"/>
</dbReference>
<feature type="domain" description="Pyridoxamine 5'-phosphate oxidase N-terminal" evidence="1">
    <location>
        <begin position="15"/>
        <end position="131"/>
    </location>
</feature>
<organism evidence="2 3">
    <name type="scientific">Sanguibacter antarcticus</name>
    <dbReference type="NCBI Taxonomy" id="372484"/>
    <lineage>
        <taxon>Bacteria</taxon>
        <taxon>Bacillati</taxon>
        <taxon>Actinomycetota</taxon>
        <taxon>Actinomycetes</taxon>
        <taxon>Micrococcales</taxon>
        <taxon>Sanguibacteraceae</taxon>
        <taxon>Sanguibacter</taxon>
    </lineage>
</organism>
<protein>
    <submittedName>
        <fullName evidence="2">Pyridoxamine 5'-phosphate oxidase</fullName>
    </submittedName>
</protein>
<accession>A0A2A9E3N4</accession>
<dbReference type="InterPro" id="IPR012349">
    <property type="entry name" value="Split_barrel_FMN-bd"/>
</dbReference>
<dbReference type="Proteomes" id="UP000225548">
    <property type="component" value="Unassembled WGS sequence"/>
</dbReference>
<name>A0A2A9E3N4_9MICO</name>
<sequence>MGTVVDSIDADLSLWIGQQHMFFVATAPSSVDGHVNASPRGLDSFSVLGPTRVGWVDLTGSGVETIAHLRDNGRVCIMFCSFDARPRIVRLHGRGRVAEPGTTEFDEVAVLHPAHTGTRAIVVVDVTRVSDSCGWGVPVMDHVRERDVIEPWSVKKGTDGLVAYREQKNARSIDGLPGLPETVAG</sequence>